<reference evidence="3 4" key="1">
    <citation type="submission" date="2020-05" db="EMBL/GenBank/DDBJ databases">
        <title>Genome sequence of Kribbella sandramycini ATCC 39419.</title>
        <authorList>
            <person name="Maclea K.S."/>
            <person name="Fair J.L."/>
        </authorList>
    </citation>
    <scope>NUCLEOTIDE SEQUENCE [LARGE SCALE GENOMIC DNA]</scope>
    <source>
        <strain evidence="3 4">ATCC 39419</strain>
    </source>
</reference>
<keyword evidence="1" id="KW-0732">Signal</keyword>
<gene>
    <name evidence="2" type="ORF">HNR71_003907</name>
    <name evidence="3" type="ORF">HPO96_02650</name>
</gene>
<reference evidence="2 5" key="2">
    <citation type="submission" date="2020-08" db="EMBL/GenBank/DDBJ databases">
        <title>Sequencing the genomes of 1000 actinobacteria strains.</title>
        <authorList>
            <person name="Klenk H.-P."/>
        </authorList>
    </citation>
    <scope>NUCLEOTIDE SEQUENCE [LARGE SCALE GENOMIC DNA]</scope>
    <source>
        <strain evidence="2 5">DSM 15626</strain>
    </source>
</reference>
<feature type="signal peptide" evidence="1">
    <location>
        <begin position="1"/>
        <end position="28"/>
    </location>
</feature>
<dbReference type="EMBL" id="JABJRC010000001">
    <property type="protein sequence ID" value="NOL39137.1"/>
    <property type="molecule type" value="Genomic_DNA"/>
</dbReference>
<accession>A0A7Y4NWT2</accession>
<proteinExistence type="predicted"/>
<dbReference type="Proteomes" id="UP000534306">
    <property type="component" value="Unassembled WGS sequence"/>
</dbReference>
<evidence type="ECO:0000313" key="5">
    <source>
        <dbReference type="Proteomes" id="UP000553957"/>
    </source>
</evidence>
<feature type="chain" id="PRO_5038257964" evidence="1">
    <location>
        <begin position="29"/>
        <end position="77"/>
    </location>
</feature>
<evidence type="ECO:0000313" key="4">
    <source>
        <dbReference type="Proteomes" id="UP000534306"/>
    </source>
</evidence>
<evidence type="ECO:0000256" key="1">
    <source>
        <dbReference type="SAM" id="SignalP"/>
    </source>
</evidence>
<dbReference type="EMBL" id="JACHKF010000001">
    <property type="protein sequence ID" value="MBB6568270.1"/>
    <property type="molecule type" value="Genomic_DNA"/>
</dbReference>
<dbReference type="AlphaFoldDB" id="A0A7Y4NWT2"/>
<evidence type="ECO:0000313" key="2">
    <source>
        <dbReference type="EMBL" id="MBB6568270.1"/>
    </source>
</evidence>
<name>A0A7Y4NWT2_9ACTN</name>
<organism evidence="3 4">
    <name type="scientific">Kribbella sandramycini</name>
    <dbReference type="NCBI Taxonomy" id="60450"/>
    <lineage>
        <taxon>Bacteria</taxon>
        <taxon>Bacillati</taxon>
        <taxon>Actinomycetota</taxon>
        <taxon>Actinomycetes</taxon>
        <taxon>Propionibacteriales</taxon>
        <taxon>Kribbellaceae</taxon>
        <taxon>Kribbella</taxon>
    </lineage>
</organism>
<protein>
    <submittedName>
        <fullName evidence="3">Uncharacterized protein</fullName>
    </submittedName>
</protein>
<dbReference type="Proteomes" id="UP000553957">
    <property type="component" value="Unassembled WGS sequence"/>
</dbReference>
<keyword evidence="4" id="KW-1185">Reference proteome</keyword>
<comment type="caution">
    <text evidence="3">The sequence shown here is derived from an EMBL/GenBank/DDBJ whole genome shotgun (WGS) entry which is preliminary data.</text>
</comment>
<dbReference type="RefSeq" id="WP_171670671.1">
    <property type="nucleotide sequence ID" value="NZ_BAAAGT010000007.1"/>
</dbReference>
<sequence>MSLKRRTASALAAVALAGGIAAVFPAVAAASPNSYVNTYDTTSACGAKARALANSDSITEWECRPNGGRWDLYVTWA</sequence>
<evidence type="ECO:0000313" key="3">
    <source>
        <dbReference type="EMBL" id="NOL39137.1"/>
    </source>
</evidence>